<name>A0A1Y0IGL3_9GAMM</name>
<sequence length="265" mass="29990">MWFGKFYGSVMGFMTGGPLGAMFGMAVGNQFDEQISRFFQQQWDYRLDHGNPAAKKAMIHSVFLSLGYIAKQSGRVTEADIGFADTVIHQLKLNEQERKIARSCFTQGKSDHTAVSDALKSLKGKSLLNPQFLALTLSVLFQFSALDQQRYQARLKTLEQLCLQLGISRRHFAQLHAQFIQQTRNNLPTASQLSTREAYQLLGLRESADMDQIKRAYRKLMSQYHPDKHAANGTSESQLQKIKETAQKIQAAYDLIKREHQAALA</sequence>
<gene>
    <name evidence="4" type="ORF">OLMES_4528</name>
</gene>
<dbReference type="OrthoDB" id="9782583at2"/>
<dbReference type="RefSeq" id="WP_087463288.1">
    <property type="nucleotide sequence ID" value="NZ_CP021425.1"/>
</dbReference>
<evidence type="ECO:0000259" key="3">
    <source>
        <dbReference type="PROSITE" id="PS50076"/>
    </source>
</evidence>
<dbReference type="AlphaFoldDB" id="A0A1Y0IGL3"/>
<dbReference type="PRINTS" id="PR00625">
    <property type="entry name" value="JDOMAIN"/>
</dbReference>
<proteinExistence type="predicted"/>
<protein>
    <submittedName>
        <fullName evidence="4">DnaJ domain protein</fullName>
    </submittedName>
</protein>
<dbReference type="Gene3D" id="1.10.287.110">
    <property type="entry name" value="DnaJ domain"/>
    <property type="match status" value="1"/>
</dbReference>
<dbReference type="PANTHER" id="PTHR24074">
    <property type="entry name" value="CO-CHAPERONE PROTEIN DJLA"/>
    <property type="match status" value="1"/>
</dbReference>
<dbReference type="SUPFAM" id="SSF46565">
    <property type="entry name" value="Chaperone J-domain"/>
    <property type="match status" value="1"/>
</dbReference>
<feature type="domain" description="J" evidence="3">
    <location>
        <begin position="197"/>
        <end position="261"/>
    </location>
</feature>
<reference evidence="4 5" key="1">
    <citation type="submission" date="2017-05" db="EMBL/GenBank/DDBJ databases">
        <title>Genomic insights into alkan degradation activity of Oleiphilus messinensis.</title>
        <authorList>
            <person name="Kozyavkin S.A."/>
            <person name="Slesarev A.I."/>
            <person name="Golyshin P.N."/>
            <person name="Korzhenkov A."/>
            <person name="Golyshina O.N."/>
            <person name="Toshchakov S.V."/>
        </authorList>
    </citation>
    <scope>NUCLEOTIDE SEQUENCE [LARGE SCALE GENOMIC DNA]</scope>
    <source>
        <strain evidence="4 5">ME102</strain>
    </source>
</reference>
<evidence type="ECO:0000313" key="5">
    <source>
        <dbReference type="Proteomes" id="UP000196027"/>
    </source>
</evidence>
<keyword evidence="1" id="KW-0143">Chaperone</keyword>
<dbReference type="InterPro" id="IPR001623">
    <property type="entry name" value="DnaJ_domain"/>
</dbReference>
<dbReference type="Pfam" id="PF00226">
    <property type="entry name" value="DnaJ"/>
    <property type="match status" value="1"/>
</dbReference>
<dbReference type="NCBIfam" id="NF006948">
    <property type="entry name" value="PRK09430.1"/>
    <property type="match status" value="1"/>
</dbReference>
<dbReference type="InterPro" id="IPR036869">
    <property type="entry name" value="J_dom_sf"/>
</dbReference>
<evidence type="ECO:0000256" key="2">
    <source>
        <dbReference type="SAM" id="Phobius"/>
    </source>
</evidence>
<keyword evidence="2" id="KW-1133">Transmembrane helix</keyword>
<accession>A0A1Y0IGL3</accession>
<keyword evidence="5" id="KW-1185">Reference proteome</keyword>
<dbReference type="PROSITE" id="PS50076">
    <property type="entry name" value="DNAJ_2"/>
    <property type="match status" value="1"/>
</dbReference>
<evidence type="ECO:0000313" key="4">
    <source>
        <dbReference type="EMBL" id="ARU58524.1"/>
    </source>
</evidence>
<dbReference type="Proteomes" id="UP000196027">
    <property type="component" value="Chromosome"/>
</dbReference>
<keyword evidence="2" id="KW-0472">Membrane</keyword>
<feature type="transmembrane region" description="Helical" evidence="2">
    <location>
        <begin position="6"/>
        <end position="27"/>
    </location>
</feature>
<dbReference type="CDD" id="cd06257">
    <property type="entry name" value="DnaJ"/>
    <property type="match status" value="1"/>
</dbReference>
<dbReference type="EMBL" id="CP021425">
    <property type="protein sequence ID" value="ARU58524.1"/>
    <property type="molecule type" value="Genomic_DNA"/>
</dbReference>
<dbReference type="InterPro" id="IPR050817">
    <property type="entry name" value="DjlA_DnaK_co-chaperone"/>
</dbReference>
<evidence type="ECO:0000256" key="1">
    <source>
        <dbReference type="ARBA" id="ARBA00023186"/>
    </source>
</evidence>
<dbReference type="InterPro" id="IPR029024">
    <property type="entry name" value="TerB-like"/>
</dbReference>
<organism evidence="4 5">
    <name type="scientific">Oleiphilus messinensis</name>
    <dbReference type="NCBI Taxonomy" id="141451"/>
    <lineage>
        <taxon>Bacteria</taxon>
        <taxon>Pseudomonadati</taxon>
        <taxon>Pseudomonadota</taxon>
        <taxon>Gammaproteobacteria</taxon>
        <taxon>Oceanospirillales</taxon>
        <taxon>Oleiphilaceae</taxon>
        <taxon>Oleiphilus</taxon>
    </lineage>
</organism>
<dbReference type="SMART" id="SM00271">
    <property type="entry name" value="DnaJ"/>
    <property type="match status" value="1"/>
</dbReference>
<dbReference type="Gene3D" id="1.10.3680.10">
    <property type="entry name" value="TerB-like"/>
    <property type="match status" value="1"/>
</dbReference>
<dbReference type="KEGG" id="ome:OLMES_4528"/>
<keyword evidence="2" id="KW-0812">Transmembrane</keyword>